<dbReference type="AlphaFoldDB" id="A0AAE3D0B1"/>
<evidence type="ECO:0000313" key="2">
    <source>
        <dbReference type="Proteomes" id="UP001196509"/>
    </source>
</evidence>
<evidence type="ECO:0000313" key="1">
    <source>
        <dbReference type="EMBL" id="MBW8636847.1"/>
    </source>
</evidence>
<proteinExistence type="predicted"/>
<comment type="caution">
    <text evidence="1">The sequence shown here is derived from an EMBL/GenBank/DDBJ whole genome shotgun (WGS) entry which is preliminary data.</text>
</comment>
<accession>A0AAE3D0B1</accession>
<protein>
    <recommendedName>
        <fullName evidence="3">DUF1127 domain-containing protein</fullName>
    </recommendedName>
</protein>
<gene>
    <name evidence="1" type="ORF">K1W69_06580</name>
</gene>
<organism evidence="1 2">
    <name type="scientific">Flavimaribacter sediminis</name>
    <dbReference type="NCBI Taxonomy" id="2865987"/>
    <lineage>
        <taxon>Bacteria</taxon>
        <taxon>Pseudomonadati</taxon>
        <taxon>Pseudomonadota</taxon>
        <taxon>Alphaproteobacteria</taxon>
        <taxon>Hyphomicrobiales</taxon>
        <taxon>Rhizobiaceae</taxon>
        <taxon>Flavimaribacter</taxon>
    </lineage>
</organism>
<evidence type="ECO:0008006" key="3">
    <source>
        <dbReference type="Google" id="ProtNLM"/>
    </source>
</evidence>
<reference evidence="1" key="1">
    <citation type="submission" date="2021-08" db="EMBL/GenBank/DDBJ databases">
        <title>Hoeflea bacterium WL0058 sp. nov., isolated from the sediment.</title>
        <authorList>
            <person name="Wang L."/>
            <person name="Zhang D."/>
        </authorList>
    </citation>
    <scope>NUCLEOTIDE SEQUENCE</scope>
    <source>
        <strain evidence="1">WL0058</strain>
    </source>
</reference>
<name>A0AAE3D0B1_9HYPH</name>
<keyword evidence="2" id="KW-1185">Reference proteome</keyword>
<sequence length="73" mass="8473">MTTFIDRGTEKSRSGSMWNRIFGLPGRLRAANRSRLENEALLDMPEHVYRDIAIARGDVMFGVSARRRFVWTE</sequence>
<dbReference type="Proteomes" id="UP001196509">
    <property type="component" value="Unassembled WGS sequence"/>
</dbReference>
<dbReference type="EMBL" id="JAICBX010000001">
    <property type="protein sequence ID" value="MBW8636847.1"/>
    <property type="molecule type" value="Genomic_DNA"/>
</dbReference>
<dbReference type="RefSeq" id="WP_220227494.1">
    <property type="nucleotide sequence ID" value="NZ_JAICBX010000001.1"/>
</dbReference>